<dbReference type="SFLD" id="SFLDG01136">
    <property type="entry name" value="C1.6:_Phosphoserine_Phosphatas"/>
    <property type="match status" value="1"/>
</dbReference>
<dbReference type="SFLD" id="SFLDG01138">
    <property type="entry name" value="C1.6.2:_Deoxy-d-mannose-octulo"/>
    <property type="match status" value="1"/>
</dbReference>
<dbReference type="OrthoDB" id="9805604at2"/>
<name>A0A0P1LR17_9BACT</name>
<evidence type="ECO:0000256" key="1">
    <source>
        <dbReference type="ARBA" id="ARBA00000898"/>
    </source>
</evidence>
<sequence length="168" mass="18254">MKVRKGATEKAQKVKMILLDVDGVLTDGSIIYSSNCGEIKVFNAQDGFGIVRAIELGLKVGIITGRESDIIKKRANELGITDLIQNAIDKVKPFETLASKYNLKPEQFCYVGDDILDIPLLKIVGFSAAPANARSEVKRVVDYVASASGGNGAVREIIDFILRAQKKI</sequence>
<dbReference type="PIRSF" id="PIRSF006118">
    <property type="entry name" value="KDO8-P_Ptase"/>
    <property type="match status" value="1"/>
</dbReference>
<organism evidence="14 15">
    <name type="scientific">Candidatus Kryptonium thompsonii</name>
    <dbReference type="NCBI Taxonomy" id="1633631"/>
    <lineage>
        <taxon>Bacteria</taxon>
        <taxon>Pseudomonadati</taxon>
        <taxon>Candidatus Kryptoniota</taxon>
        <taxon>Candidatus Kryptonium</taxon>
    </lineage>
</organism>
<evidence type="ECO:0000256" key="9">
    <source>
        <dbReference type="ARBA" id="ARBA00022842"/>
    </source>
</evidence>
<feature type="binding site" evidence="12">
    <location>
        <position position="113"/>
    </location>
    <ligand>
        <name>Mg(2+)</name>
        <dbReference type="ChEBI" id="CHEBI:18420"/>
    </ligand>
</feature>
<keyword evidence="10" id="KW-0448">Lipopolysaccharide biosynthesis</keyword>
<comment type="similarity">
    <text evidence="3">Belongs to the KdsC family.</text>
</comment>
<comment type="cofactor">
    <cofactor evidence="2 12">
        <name>Mg(2+)</name>
        <dbReference type="ChEBI" id="CHEBI:18420"/>
    </cofactor>
</comment>
<evidence type="ECO:0000256" key="11">
    <source>
        <dbReference type="ARBA" id="ARBA00031051"/>
    </source>
</evidence>
<keyword evidence="16" id="KW-1185">Reference proteome</keyword>
<dbReference type="SFLD" id="SFLDS00003">
    <property type="entry name" value="Haloacid_Dehalogenase"/>
    <property type="match status" value="1"/>
</dbReference>
<comment type="subunit">
    <text evidence="4">Homotetramer.</text>
</comment>
<reference evidence="13 16" key="1">
    <citation type="submission" date="2015-11" db="EMBL/GenBank/DDBJ databases">
        <authorList>
            <person name="Varghese N."/>
        </authorList>
    </citation>
    <scope>NUCLEOTIDE SEQUENCE [LARGE SCALE GENOMIC DNA]</scope>
    <source>
        <strain evidence="13 16">JGI-8</strain>
    </source>
</reference>
<dbReference type="STRING" id="1633631.GCA_001442925_00477"/>
<evidence type="ECO:0000256" key="3">
    <source>
        <dbReference type="ARBA" id="ARBA00005893"/>
    </source>
</evidence>
<dbReference type="Proteomes" id="UP000182200">
    <property type="component" value="Unassembled WGS sequence"/>
</dbReference>
<accession>A0A0P1LDJ2</accession>
<dbReference type="PANTHER" id="PTHR21485:SF6">
    <property type="entry name" value="N-ACYLNEURAMINATE CYTIDYLYLTRANSFERASE-RELATED"/>
    <property type="match status" value="1"/>
</dbReference>
<dbReference type="InterPro" id="IPR023214">
    <property type="entry name" value="HAD_sf"/>
</dbReference>
<dbReference type="EMBL" id="CZVI01000005">
    <property type="protein sequence ID" value="CUS82142.1"/>
    <property type="molecule type" value="Genomic_DNA"/>
</dbReference>
<dbReference type="Pfam" id="PF08282">
    <property type="entry name" value="Hydrolase_3"/>
    <property type="match status" value="1"/>
</dbReference>
<evidence type="ECO:0000256" key="4">
    <source>
        <dbReference type="ARBA" id="ARBA00011881"/>
    </source>
</evidence>
<keyword evidence="9 12" id="KW-0460">Magnesium</keyword>
<dbReference type="GO" id="GO:0008781">
    <property type="term" value="F:N-acylneuraminate cytidylyltransferase activity"/>
    <property type="evidence" value="ECO:0007669"/>
    <property type="project" value="TreeGrafter"/>
</dbReference>
<dbReference type="Proteomes" id="UP000182011">
    <property type="component" value="Unassembled WGS sequence"/>
</dbReference>
<evidence type="ECO:0000256" key="12">
    <source>
        <dbReference type="PIRSR" id="PIRSR006118-2"/>
    </source>
</evidence>
<dbReference type="FunFam" id="3.40.50.1000:FF:000029">
    <property type="entry name" value="3-deoxy-D-manno-octulosonate 8-phosphate phosphatase KdsC"/>
    <property type="match status" value="1"/>
</dbReference>
<evidence type="ECO:0000313" key="13">
    <source>
        <dbReference type="EMBL" id="CUS82142.1"/>
    </source>
</evidence>
<comment type="catalytic activity">
    <reaction evidence="1">
        <text>3-deoxy-alpha-D-manno-2-octulosonate-8-phosphate + H2O = 3-deoxy-alpha-D-manno-oct-2-ulosonate + phosphate</text>
        <dbReference type="Rhea" id="RHEA:11500"/>
        <dbReference type="ChEBI" id="CHEBI:15377"/>
        <dbReference type="ChEBI" id="CHEBI:43474"/>
        <dbReference type="ChEBI" id="CHEBI:85985"/>
        <dbReference type="ChEBI" id="CHEBI:85986"/>
        <dbReference type="EC" id="3.1.3.45"/>
    </reaction>
</comment>
<dbReference type="Gene3D" id="3.40.50.1000">
    <property type="entry name" value="HAD superfamily/HAD-like"/>
    <property type="match status" value="1"/>
</dbReference>
<accession>A0A0P1MBF6</accession>
<dbReference type="GO" id="GO:0019143">
    <property type="term" value="F:3-deoxy-manno-octulosonate-8-phosphatase activity"/>
    <property type="evidence" value="ECO:0007669"/>
    <property type="project" value="UniProtKB-EC"/>
</dbReference>
<dbReference type="GO" id="GO:0009103">
    <property type="term" value="P:lipopolysaccharide biosynthetic process"/>
    <property type="evidence" value="ECO:0007669"/>
    <property type="project" value="UniProtKB-KW"/>
</dbReference>
<dbReference type="InterPro" id="IPR036412">
    <property type="entry name" value="HAD-like_sf"/>
</dbReference>
<evidence type="ECO:0000256" key="2">
    <source>
        <dbReference type="ARBA" id="ARBA00001946"/>
    </source>
</evidence>
<feature type="binding site" evidence="12">
    <location>
        <position position="22"/>
    </location>
    <ligand>
        <name>substrate</name>
    </ligand>
</feature>
<accession>A0A0P1P2I3</accession>
<feature type="binding site" evidence="12">
    <location>
        <position position="20"/>
    </location>
    <ligand>
        <name>Mg(2+)</name>
        <dbReference type="ChEBI" id="CHEBI:18420"/>
    </ligand>
</feature>
<evidence type="ECO:0000313" key="16">
    <source>
        <dbReference type="Proteomes" id="UP000182200"/>
    </source>
</evidence>
<dbReference type="SUPFAM" id="SSF56784">
    <property type="entry name" value="HAD-like"/>
    <property type="match status" value="1"/>
</dbReference>
<evidence type="ECO:0000256" key="8">
    <source>
        <dbReference type="ARBA" id="ARBA00022801"/>
    </source>
</evidence>
<proteinExistence type="inferred from homology"/>
<dbReference type="InterPro" id="IPR050793">
    <property type="entry name" value="CMP-NeuNAc_synthase"/>
</dbReference>
<accession>A0A0P1MMD0</accession>
<dbReference type="NCBIfam" id="TIGR01662">
    <property type="entry name" value="HAD-SF-IIIA"/>
    <property type="match status" value="1"/>
</dbReference>
<accession>A0A0P1LLG1</accession>
<dbReference type="GO" id="GO:0046872">
    <property type="term" value="F:metal ion binding"/>
    <property type="evidence" value="ECO:0007669"/>
    <property type="project" value="UniProtKB-KW"/>
</dbReference>
<accession>A0A0P1MNP4</accession>
<keyword evidence="7 12" id="KW-0479">Metal-binding</keyword>
<evidence type="ECO:0000256" key="5">
    <source>
        <dbReference type="ARBA" id="ARBA00013066"/>
    </source>
</evidence>
<dbReference type="InterPro" id="IPR006549">
    <property type="entry name" value="HAD-SF_hydro_IIIA"/>
</dbReference>
<accession>A0A0P1LZ28</accession>
<evidence type="ECO:0000256" key="7">
    <source>
        <dbReference type="ARBA" id="ARBA00022723"/>
    </source>
</evidence>
<evidence type="ECO:0000313" key="14">
    <source>
        <dbReference type="EMBL" id="CUU02309.1"/>
    </source>
</evidence>
<dbReference type="CDD" id="cd01630">
    <property type="entry name" value="HAD_KDO-like"/>
    <property type="match status" value="1"/>
</dbReference>
<dbReference type="InterPro" id="IPR010023">
    <property type="entry name" value="KdsC_fam"/>
</dbReference>
<gene>
    <name evidence="14" type="ORF">JGI4_00477</name>
    <name evidence="13" type="ORF">JGI8_00573</name>
</gene>
<dbReference type="AlphaFoldDB" id="A0A0P1LR17"/>
<reference evidence="14 15" key="2">
    <citation type="submission" date="2015-11" db="EMBL/GenBank/DDBJ databases">
        <authorList>
            <person name="Zhang Y."/>
            <person name="Guo Z."/>
        </authorList>
    </citation>
    <scope>NUCLEOTIDE SEQUENCE [LARGE SCALE GENOMIC DNA]</scope>
    <source>
        <strain evidence="14">JGI-4</strain>
    </source>
</reference>
<accession>A0A0P1LR17</accession>
<dbReference type="EMBL" id="FAOP01000003">
    <property type="protein sequence ID" value="CUU02309.1"/>
    <property type="molecule type" value="Genomic_DNA"/>
</dbReference>
<evidence type="ECO:0000256" key="10">
    <source>
        <dbReference type="ARBA" id="ARBA00022985"/>
    </source>
</evidence>
<evidence type="ECO:0000256" key="6">
    <source>
        <dbReference type="ARBA" id="ARBA00020092"/>
    </source>
</evidence>
<dbReference type="NCBIfam" id="TIGR01670">
    <property type="entry name" value="KdsC-phosphatas"/>
    <property type="match status" value="1"/>
</dbReference>
<dbReference type="PANTHER" id="PTHR21485">
    <property type="entry name" value="HAD SUPERFAMILY MEMBERS CMAS AND KDSC"/>
    <property type="match status" value="1"/>
</dbReference>
<accession>A0A0S4MU97</accession>
<evidence type="ECO:0000313" key="15">
    <source>
        <dbReference type="Proteomes" id="UP000182011"/>
    </source>
</evidence>
<accession>A0A0P1LPA8</accession>
<dbReference type="RefSeq" id="WP_047133831.1">
    <property type="nucleotide sequence ID" value="NZ_CZVI01000005.1"/>
</dbReference>
<accession>A0A0P1LMF7</accession>
<dbReference type="EC" id="3.1.3.45" evidence="5"/>
<keyword evidence="8" id="KW-0378">Hydrolase</keyword>
<protein>
    <recommendedName>
        <fullName evidence="6">3-deoxy-D-manno-octulosonate 8-phosphate phosphatase KdsC</fullName>
        <ecNumber evidence="5">3.1.3.45</ecNumber>
    </recommendedName>
    <alternativeName>
        <fullName evidence="11">KDO 8-P phosphatase</fullName>
    </alternativeName>
</protein>